<dbReference type="HAMAP" id="MF_01235">
    <property type="entry name" value="ManNAc6P_epimer"/>
    <property type="match status" value="1"/>
</dbReference>
<dbReference type="GO" id="GO:0005975">
    <property type="term" value="P:carbohydrate metabolic process"/>
    <property type="evidence" value="ECO:0007669"/>
    <property type="project" value="UniProtKB-UniRule"/>
</dbReference>
<dbReference type="EC" id="5.1.3.9" evidence="7"/>
<evidence type="ECO:0000256" key="3">
    <source>
        <dbReference type="ARBA" id="ARBA00005081"/>
    </source>
</evidence>
<evidence type="ECO:0000256" key="1">
    <source>
        <dbReference type="ARBA" id="ARBA00000056"/>
    </source>
</evidence>
<evidence type="ECO:0000256" key="6">
    <source>
        <dbReference type="ARBA" id="ARBA00023277"/>
    </source>
</evidence>
<evidence type="ECO:0000256" key="5">
    <source>
        <dbReference type="ARBA" id="ARBA00023235"/>
    </source>
</evidence>
<dbReference type="UniPathway" id="UPA00629">
    <property type="reaction ID" value="UER00682"/>
</dbReference>
<dbReference type="EMBL" id="SNXX01000005">
    <property type="protein sequence ID" value="TDP98210.1"/>
    <property type="molecule type" value="Genomic_DNA"/>
</dbReference>
<comment type="catalytic activity">
    <reaction evidence="1 7">
        <text>an N-acyl-D-glucosamine 6-phosphate = an N-acyl-D-mannosamine 6-phosphate</text>
        <dbReference type="Rhea" id="RHEA:23932"/>
        <dbReference type="ChEBI" id="CHEBI:57599"/>
        <dbReference type="ChEBI" id="CHEBI:57666"/>
        <dbReference type="EC" id="5.1.3.9"/>
    </reaction>
</comment>
<dbReference type="PANTHER" id="PTHR36204">
    <property type="entry name" value="N-ACETYLMANNOSAMINE-6-PHOSPHATE 2-EPIMERASE-RELATED"/>
    <property type="match status" value="1"/>
</dbReference>
<sequence length="222" mass="24298">MNKIIKNSLIVSCQALEDEPLHGSEIMVKMAEAAKVGGAEGIRANSPADIRAIREKIKLPLIGLWKTEINGYPVYITPTYKAAAAVLEAGADYVAIDCTARKRPESLEDIFARLRKNYPDRGIVADISSLKDLEELGDLKPDFLSTTMSGYTAESRGRAKPDFKLIKELKEATEIKILAEGHYSSGQEAKIALEYGAFAVVIGSAITRPQLITDRIVSEMRS</sequence>
<dbReference type="SUPFAM" id="SSF51366">
    <property type="entry name" value="Ribulose-phoshate binding barrel"/>
    <property type="match status" value="1"/>
</dbReference>
<evidence type="ECO:0000256" key="4">
    <source>
        <dbReference type="ARBA" id="ARBA00007439"/>
    </source>
</evidence>
<dbReference type="InterPro" id="IPR007260">
    <property type="entry name" value="NanE"/>
</dbReference>
<protein>
    <recommendedName>
        <fullName evidence="7">Putative N-acetylmannosamine-6-phosphate 2-epimerase</fullName>
        <ecNumber evidence="7">5.1.3.9</ecNumber>
    </recommendedName>
    <alternativeName>
        <fullName evidence="7">ManNAc-6-P epimerase</fullName>
    </alternativeName>
</protein>
<evidence type="ECO:0000313" key="8">
    <source>
        <dbReference type="EMBL" id="TDP98210.1"/>
    </source>
</evidence>
<dbReference type="InterPro" id="IPR013785">
    <property type="entry name" value="Aldolase_TIM"/>
</dbReference>
<evidence type="ECO:0000256" key="7">
    <source>
        <dbReference type="HAMAP-Rule" id="MF_01235"/>
    </source>
</evidence>
<comment type="caution">
    <text evidence="8">The sequence shown here is derived from an EMBL/GenBank/DDBJ whole genome shotgun (WGS) entry which is preliminary data.</text>
</comment>
<dbReference type="CDD" id="cd04729">
    <property type="entry name" value="NanE"/>
    <property type="match status" value="1"/>
</dbReference>
<dbReference type="Proteomes" id="UP000295176">
    <property type="component" value="Unassembled WGS sequence"/>
</dbReference>
<keyword evidence="5 7" id="KW-0413">Isomerase</keyword>
<dbReference type="AlphaFoldDB" id="A0A4R6SDZ6"/>
<dbReference type="Pfam" id="PF04131">
    <property type="entry name" value="NanE"/>
    <property type="match status" value="1"/>
</dbReference>
<dbReference type="RefSeq" id="WP_133529868.1">
    <property type="nucleotide sequence ID" value="NZ_JBQPXQ010000014.1"/>
</dbReference>
<dbReference type="InterPro" id="IPR011060">
    <property type="entry name" value="RibuloseP-bd_barrel"/>
</dbReference>
<dbReference type="GO" id="GO:0047465">
    <property type="term" value="F:N-acylglucosamine-6-phosphate 2-epimerase activity"/>
    <property type="evidence" value="ECO:0007669"/>
    <property type="project" value="UniProtKB-EC"/>
</dbReference>
<evidence type="ECO:0000313" key="9">
    <source>
        <dbReference type="Proteomes" id="UP000295176"/>
    </source>
</evidence>
<dbReference type="PANTHER" id="PTHR36204:SF1">
    <property type="entry name" value="N-ACETYLMANNOSAMINE-6-PHOSPHATE 2-EPIMERASE-RELATED"/>
    <property type="match status" value="1"/>
</dbReference>
<evidence type="ECO:0000256" key="2">
    <source>
        <dbReference type="ARBA" id="ARBA00002147"/>
    </source>
</evidence>
<accession>A0A4R6SDZ6</accession>
<comment type="pathway">
    <text evidence="3 7">Amino-sugar metabolism; N-acetylneuraminate degradation; D-fructose 6-phosphate from N-acetylneuraminate: step 3/5.</text>
</comment>
<organism evidence="8 9">
    <name type="scientific">Halanaerobium saccharolyticum</name>
    <dbReference type="NCBI Taxonomy" id="43595"/>
    <lineage>
        <taxon>Bacteria</taxon>
        <taxon>Bacillati</taxon>
        <taxon>Bacillota</taxon>
        <taxon>Clostridia</taxon>
        <taxon>Halanaerobiales</taxon>
        <taxon>Halanaerobiaceae</taxon>
        <taxon>Halanaerobium</taxon>
    </lineage>
</organism>
<comment type="similarity">
    <text evidence="4 7">Belongs to the NanE family.</text>
</comment>
<name>A0A4R6SDZ6_9FIRM</name>
<gene>
    <name evidence="7" type="primary">nanE</name>
    <name evidence="8" type="ORF">C7957_1059</name>
</gene>
<dbReference type="GO" id="GO:0005829">
    <property type="term" value="C:cytosol"/>
    <property type="evidence" value="ECO:0007669"/>
    <property type="project" value="TreeGrafter"/>
</dbReference>
<reference evidence="8 9" key="1">
    <citation type="submission" date="2019-03" db="EMBL/GenBank/DDBJ databases">
        <title>Subsurface microbial communities from deep shales in Ohio and West Virginia, USA.</title>
        <authorList>
            <person name="Wrighton K."/>
        </authorList>
    </citation>
    <scope>NUCLEOTIDE SEQUENCE [LARGE SCALE GENOMIC DNA]</scope>
    <source>
        <strain evidence="8 9">MSL 7</strain>
    </source>
</reference>
<dbReference type="GO" id="GO:0006053">
    <property type="term" value="P:N-acetylmannosamine catabolic process"/>
    <property type="evidence" value="ECO:0007669"/>
    <property type="project" value="TreeGrafter"/>
</dbReference>
<dbReference type="GO" id="GO:0019262">
    <property type="term" value="P:N-acetylneuraminate catabolic process"/>
    <property type="evidence" value="ECO:0007669"/>
    <property type="project" value="UniProtKB-UniRule"/>
</dbReference>
<comment type="function">
    <text evidence="2 7">Converts N-acetylmannosamine-6-phosphate (ManNAc-6-P) to N-acetylglucosamine-6-phosphate (GlcNAc-6-P).</text>
</comment>
<dbReference type="Gene3D" id="3.20.20.70">
    <property type="entry name" value="Aldolase class I"/>
    <property type="match status" value="1"/>
</dbReference>
<keyword evidence="6 7" id="KW-0119">Carbohydrate metabolism</keyword>
<dbReference type="NCBIfam" id="NF002231">
    <property type="entry name" value="PRK01130.1"/>
    <property type="match status" value="1"/>
</dbReference>
<proteinExistence type="inferred from homology"/>